<reference evidence="1" key="1">
    <citation type="submission" date="2020-05" db="EMBL/GenBank/DDBJ databases">
        <title>WGS assembly of Panicum virgatum.</title>
        <authorList>
            <person name="Lovell J.T."/>
            <person name="Jenkins J."/>
            <person name="Shu S."/>
            <person name="Juenger T.E."/>
            <person name="Schmutz J."/>
        </authorList>
    </citation>
    <scope>NUCLEOTIDE SEQUENCE</scope>
    <source>
        <strain evidence="1">AP13</strain>
    </source>
</reference>
<keyword evidence="2" id="KW-1185">Reference proteome</keyword>
<sequence length="121" mass="13631">PPVVDRATGLPLILCPEAKDMRLRALMNSHRNLGRRFFKCPRNHEYTRSSCPTYIFQEVYGAYILEKGFIGPNPSVNAIPELLQEFEQLHIGLDEVKECCVATGCINVVLVLLGTLLFVLK</sequence>
<organism evidence="1 2">
    <name type="scientific">Panicum virgatum</name>
    <name type="common">Blackwell switchgrass</name>
    <dbReference type="NCBI Taxonomy" id="38727"/>
    <lineage>
        <taxon>Eukaryota</taxon>
        <taxon>Viridiplantae</taxon>
        <taxon>Streptophyta</taxon>
        <taxon>Embryophyta</taxon>
        <taxon>Tracheophyta</taxon>
        <taxon>Spermatophyta</taxon>
        <taxon>Magnoliopsida</taxon>
        <taxon>Liliopsida</taxon>
        <taxon>Poales</taxon>
        <taxon>Poaceae</taxon>
        <taxon>PACMAD clade</taxon>
        <taxon>Panicoideae</taxon>
        <taxon>Panicodae</taxon>
        <taxon>Paniceae</taxon>
        <taxon>Panicinae</taxon>
        <taxon>Panicum</taxon>
        <taxon>Panicum sect. Hiantes</taxon>
    </lineage>
</organism>
<evidence type="ECO:0000313" key="2">
    <source>
        <dbReference type="Proteomes" id="UP000823388"/>
    </source>
</evidence>
<dbReference type="AlphaFoldDB" id="A0A8T0WDN3"/>
<dbReference type="Proteomes" id="UP000823388">
    <property type="component" value="Chromosome 2K"/>
</dbReference>
<proteinExistence type="predicted"/>
<name>A0A8T0WDN3_PANVG</name>
<feature type="non-terminal residue" evidence="1">
    <location>
        <position position="1"/>
    </location>
</feature>
<comment type="caution">
    <text evidence="1">The sequence shown here is derived from an EMBL/GenBank/DDBJ whole genome shotgun (WGS) entry which is preliminary data.</text>
</comment>
<dbReference type="EMBL" id="CM029039">
    <property type="protein sequence ID" value="KAG2642783.1"/>
    <property type="molecule type" value="Genomic_DNA"/>
</dbReference>
<evidence type="ECO:0008006" key="3">
    <source>
        <dbReference type="Google" id="ProtNLM"/>
    </source>
</evidence>
<protein>
    <recommendedName>
        <fullName evidence="3">Zinc finger GRF-type domain-containing protein</fullName>
    </recommendedName>
</protein>
<accession>A0A8T0WDN3</accession>
<gene>
    <name evidence="1" type="ORF">PVAP13_2KG215691</name>
</gene>
<evidence type="ECO:0000313" key="1">
    <source>
        <dbReference type="EMBL" id="KAG2642783.1"/>
    </source>
</evidence>